<evidence type="ECO:0000256" key="13">
    <source>
        <dbReference type="ARBA" id="ARBA00049940"/>
    </source>
</evidence>
<keyword evidence="16" id="KW-1185">Reference proteome</keyword>
<dbReference type="GO" id="GO:0140114">
    <property type="term" value="P:cellular detoxification of fluoride"/>
    <property type="evidence" value="ECO:0007669"/>
    <property type="project" value="UniProtKB-UniRule"/>
</dbReference>
<keyword evidence="9 14" id="KW-0472">Membrane</keyword>
<gene>
    <name evidence="14" type="primary">fluC</name>
    <name evidence="14" type="synonym">crcB</name>
    <name evidence="15" type="ORF">LA20249_06905</name>
</gene>
<reference evidence="15 16" key="1">
    <citation type="submission" date="2016-12" db="EMBL/GenBank/DDBJ databases">
        <title>The whole genome sequencing and assembly of Lactobacillus alimentarius DSM 20249T strain.</title>
        <authorList>
            <person name="Lee Y.-J."/>
            <person name="Yi H."/>
            <person name="Bahn Y.-S."/>
            <person name="Kim J.F."/>
            <person name="Lee D.-W."/>
        </authorList>
    </citation>
    <scope>NUCLEOTIDE SEQUENCE [LARGE SCALE GENOMIC DNA]</scope>
    <source>
        <strain evidence="15 16">DSM 20249</strain>
    </source>
</reference>
<comment type="function">
    <text evidence="13 14">Fluoride-specific ion channel. Important for reducing fluoride concentration in the cell, thus reducing its toxicity.</text>
</comment>
<dbReference type="GO" id="GO:0005886">
    <property type="term" value="C:plasma membrane"/>
    <property type="evidence" value="ECO:0007669"/>
    <property type="project" value="UniProtKB-SubCell"/>
</dbReference>
<comment type="subcellular location">
    <subcellularLocation>
        <location evidence="1 14">Cell membrane</location>
        <topology evidence="1 14">Multi-pass membrane protein</topology>
    </subcellularLocation>
</comment>
<accession>A0A2K9HJN1</accession>
<feature type="transmembrane region" description="Helical" evidence="14">
    <location>
        <begin position="6"/>
        <end position="24"/>
    </location>
</feature>
<evidence type="ECO:0000256" key="6">
    <source>
        <dbReference type="ARBA" id="ARBA00022989"/>
    </source>
</evidence>
<evidence type="ECO:0000256" key="12">
    <source>
        <dbReference type="ARBA" id="ARBA00035585"/>
    </source>
</evidence>
<evidence type="ECO:0000256" key="7">
    <source>
        <dbReference type="ARBA" id="ARBA00023053"/>
    </source>
</evidence>
<dbReference type="GO" id="GO:0046872">
    <property type="term" value="F:metal ion binding"/>
    <property type="evidence" value="ECO:0007669"/>
    <property type="project" value="UniProtKB-KW"/>
</dbReference>
<feature type="binding site" evidence="14">
    <location>
        <position position="70"/>
    </location>
    <ligand>
        <name>Na(+)</name>
        <dbReference type="ChEBI" id="CHEBI:29101"/>
        <note>structural</note>
    </ligand>
</feature>
<dbReference type="Proteomes" id="UP000234653">
    <property type="component" value="Chromosome"/>
</dbReference>
<dbReference type="PANTHER" id="PTHR28259">
    <property type="entry name" value="FLUORIDE EXPORT PROTEIN 1-RELATED"/>
    <property type="match status" value="1"/>
</dbReference>
<name>A0A2K9HJN1_9LACO</name>
<evidence type="ECO:0000256" key="2">
    <source>
        <dbReference type="ARBA" id="ARBA00022448"/>
    </source>
</evidence>
<evidence type="ECO:0000256" key="9">
    <source>
        <dbReference type="ARBA" id="ARBA00023136"/>
    </source>
</evidence>
<dbReference type="EMBL" id="CP018867">
    <property type="protein sequence ID" value="AUI71917.1"/>
    <property type="molecule type" value="Genomic_DNA"/>
</dbReference>
<evidence type="ECO:0000256" key="10">
    <source>
        <dbReference type="ARBA" id="ARBA00023303"/>
    </source>
</evidence>
<evidence type="ECO:0000256" key="3">
    <source>
        <dbReference type="ARBA" id="ARBA00022475"/>
    </source>
</evidence>
<evidence type="ECO:0000256" key="1">
    <source>
        <dbReference type="ARBA" id="ARBA00004651"/>
    </source>
</evidence>
<keyword evidence="10 14" id="KW-0407">Ion channel</keyword>
<keyword evidence="8 14" id="KW-0406">Ion transport</keyword>
<evidence type="ECO:0000256" key="8">
    <source>
        <dbReference type="ARBA" id="ARBA00023065"/>
    </source>
</evidence>
<comment type="catalytic activity">
    <reaction evidence="12">
        <text>fluoride(in) = fluoride(out)</text>
        <dbReference type="Rhea" id="RHEA:76159"/>
        <dbReference type="ChEBI" id="CHEBI:17051"/>
    </reaction>
    <physiologicalReaction direction="left-to-right" evidence="12">
        <dbReference type="Rhea" id="RHEA:76160"/>
    </physiologicalReaction>
</comment>
<keyword evidence="4 14" id="KW-0812">Transmembrane</keyword>
<evidence type="ECO:0000256" key="4">
    <source>
        <dbReference type="ARBA" id="ARBA00022692"/>
    </source>
</evidence>
<comment type="similarity">
    <text evidence="11 14">Belongs to the fluoride channel Fluc/FEX (TC 1.A.43) family.</text>
</comment>
<evidence type="ECO:0000256" key="5">
    <source>
        <dbReference type="ARBA" id="ARBA00022723"/>
    </source>
</evidence>
<keyword evidence="2 14" id="KW-0813">Transport</keyword>
<dbReference type="STRING" id="1423720.FC67_GL001194"/>
<dbReference type="PANTHER" id="PTHR28259:SF16">
    <property type="entry name" value="FLUORIDE-SPECIFIC ION CHANNEL FLUC 2"/>
    <property type="match status" value="1"/>
</dbReference>
<keyword evidence="6 14" id="KW-1133">Transmembrane helix</keyword>
<comment type="activity regulation">
    <text evidence="14">Na(+) is not transported, but it plays an essential structural role and its presence is essential for fluoride channel function.</text>
</comment>
<feature type="transmembrane region" description="Helical" evidence="14">
    <location>
        <begin position="94"/>
        <end position="113"/>
    </location>
</feature>
<proteinExistence type="inferred from homology"/>
<dbReference type="KEGG" id="lali:LA20249_06905"/>
<organism evidence="15 16">
    <name type="scientific">Companilactobacillus alimentarius DSM 20249</name>
    <dbReference type="NCBI Taxonomy" id="1423720"/>
    <lineage>
        <taxon>Bacteria</taxon>
        <taxon>Bacillati</taxon>
        <taxon>Bacillota</taxon>
        <taxon>Bacilli</taxon>
        <taxon>Lactobacillales</taxon>
        <taxon>Lactobacillaceae</taxon>
        <taxon>Companilactobacillus</taxon>
    </lineage>
</organism>
<evidence type="ECO:0000256" key="14">
    <source>
        <dbReference type="HAMAP-Rule" id="MF_00454"/>
    </source>
</evidence>
<protein>
    <recommendedName>
        <fullName evidence="14">Fluoride-specific ion channel FluC</fullName>
    </recommendedName>
</protein>
<dbReference type="GO" id="GO:0062054">
    <property type="term" value="F:fluoride channel activity"/>
    <property type="evidence" value="ECO:0007669"/>
    <property type="project" value="UniProtKB-UniRule"/>
</dbReference>
<feature type="transmembrane region" description="Helical" evidence="14">
    <location>
        <begin position="59"/>
        <end position="82"/>
    </location>
</feature>
<dbReference type="HAMAP" id="MF_00454">
    <property type="entry name" value="FluC"/>
    <property type="match status" value="1"/>
</dbReference>
<sequence>MIMDFFIVGLGAAVGAFLRSELTLLQSKIKIDFPVITLLINIFGAVLLGIFTAQIHNGAILLLVGTGFCGGFTTFGTFNMELSQLWFQHRLKSCFLYFVLTYIFGILGFIIGIHI</sequence>
<dbReference type="AlphaFoldDB" id="A0A2K9HJN1"/>
<dbReference type="Pfam" id="PF02537">
    <property type="entry name" value="CRCB"/>
    <property type="match status" value="1"/>
</dbReference>
<keyword evidence="7 14" id="KW-0915">Sodium</keyword>
<evidence type="ECO:0000256" key="11">
    <source>
        <dbReference type="ARBA" id="ARBA00035120"/>
    </source>
</evidence>
<feature type="transmembrane region" description="Helical" evidence="14">
    <location>
        <begin position="31"/>
        <end position="53"/>
    </location>
</feature>
<dbReference type="InterPro" id="IPR003691">
    <property type="entry name" value="FluC"/>
</dbReference>
<keyword evidence="5 14" id="KW-0479">Metal-binding</keyword>
<evidence type="ECO:0000313" key="15">
    <source>
        <dbReference type="EMBL" id="AUI71917.1"/>
    </source>
</evidence>
<keyword evidence="3 14" id="KW-1003">Cell membrane</keyword>
<evidence type="ECO:0000313" key="16">
    <source>
        <dbReference type="Proteomes" id="UP000234653"/>
    </source>
</evidence>
<feature type="binding site" evidence="14">
    <location>
        <position position="73"/>
    </location>
    <ligand>
        <name>Na(+)</name>
        <dbReference type="ChEBI" id="CHEBI:29101"/>
        <note>structural</note>
    </ligand>
</feature>